<organism evidence="2 3">
    <name type="scientific">Candidatus Pseudothioglobus singularis PS1</name>
    <dbReference type="NCBI Taxonomy" id="1125411"/>
    <lineage>
        <taxon>Bacteria</taxon>
        <taxon>Pseudomonadati</taxon>
        <taxon>Pseudomonadota</taxon>
        <taxon>Gammaproteobacteria</taxon>
        <taxon>Candidatus Pseudothioglobaceae</taxon>
        <taxon>Candidatus Pseudothioglobus</taxon>
    </lineage>
</organism>
<dbReference type="EMBL" id="CP006911">
    <property type="protein sequence ID" value="ALE02753.1"/>
    <property type="molecule type" value="Genomic_DNA"/>
</dbReference>
<gene>
    <name evidence="2" type="ORF">W908_06405</name>
</gene>
<dbReference type="Gene3D" id="3.40.50.300">
    <property type="entry name" value="P-loop containing nucleotide triphosphate hydrolases"/>
    <property type="match status" value="1"/>
</dbReference>
<feature type="repeat" description="TPR" evidence="1">
    <location>
        <begin position="43"/>
        <end position="76"/>
    </location>
</feature>
<dbReference type="Pfam" id="PF13469">
    <property type="entry name" value="Sulfotransfer_3"/>
    <property type="match status" value="1"/>
</dbReference>
<dbReference type="SUPFAM" id="SSF48452">
    <property type="entry name" value="TPR-like"/>
    <property type="match status" value="1"/>
</dbReference>
<evidence type="ECO:0000313" key="2">
    <source>
        <dbReference type="EMBL" id="ALE02753.1"/>
    </source>
</evidence>
<feature type="repeat" description="TPR" evidence="1">
    <location>
        <begin position="179"/>
        <end position="212"/>
    </location>
</feature>
<reference evidence="2 3" key="1">
    <citation type="journal article" date="2015" name="Genome Announc.">
        <title>Genome Sequence of 'Candidatus Thioglobus singularis' Strain PS1, a Mixotroph from the SUP05 Clade of Marine Gammaproteobacteria.</title>
        <authorList>
            <person name="Marshall K.T."/>
            <person name="Morris R.M."/>
        </authorList>
    </citation>
    <scope>NUCLEOTIDE SEQUENCE [LARGE SCALE GENOMIC DNA]</scope>
    <source>
        <strain evidence="2 3">PS1</strain>
    </source>
</reference>
<keyword evidence="3" id="KW-1185">Reference proteome</keyword>
<dbReference type="RefSeq" id="WP_053820405.1">
    <property type="nucleotide sequence ID" value="NZ_CP006911.1"/>
</dbReference>
<dbReference type="STRING" id="1125411.W908_06405"/>
<dbReference type="Pfam" id="PF13181">
    <property type="entry name" value="TPR_8"/>
    <property type="match status" value="1"/>
</dbReference>
<dbReference type="GO" id="GO:0097363">
    <property type="term" value="F:protein O-acetylglucosaminyltransferase activity"/>
    <property type="evidence" value="ECO:0007669"/>
    <property type="project" value="TreeGrafter"/>
</dbReference>
<evidence type="ECO:0000313" key="3">
    <source>
        <dbReference type="Proteomes" id="UP000068905"/>
    </source>
</evidence>
<protein>
    <submittedName>
        <fullName evidence="2">Uncharacterized protein</fullName>
    </submittedName>
</protein>
<keyword evidence="1" id="KW-0802">TPR repeat</keyword>
<dbReference type="Gene3D" id="1.25.40.10">
    <property type="entry name" value="Tetratricopeptide repeat domain"/>
    <property type="match status" value="3"/>
</dbReference>
<dbReference type="SMART" id="SM00028">
    <property type="entry name" value="TPR"/>
    <property type="match status" value="5"/>
</dbReference>
<dbReference type="PROSITE" id="PS50005">
    <property type="entry name" value="TPR"/>
    <property type="match status" value="4"/>
</dbReference>
<feature type="repeat" description="TPR" evidence="1">
    <location>
        <begin position="145"/>
        <end position="178"/>
    </location>
</feature>
<dbReference type="InterPro" id="IPR019734">
    <property type="entry name" value="TPR_rpt"/>
</dbReference>
<dbReference type="PANTHER" id="PTHR44366">
    <property type="entry name" value="UDP-N-ACETYLGLUCOSAMINE--PEPTIDE N-ACETYLGLUCOSAMINYLTRANSFERASE 110 KDA SUBUNIT"/>
    <property type="match status" value="1"/>
</dbReference>
<dbReference type="PANTHER" id="PTHR44366:SF1">
    <property type="entry name" value="UDP-N-ACETYLGLUCOSAMINE--PEPTIDE N-ACETYLGLUCOSAMINYLTRANSFERASE 110 KDA SUBUNIT"/>
    <property type="match status" value="1"/>
</dbReference>
<dbReference type="OrthoDB" id="9815894at2"/>
<dbReference type="GO" id="GO:0006493">
    <property type="term" value="P:protein O-linked glycosylation"/>
    <property type="evidence" value="ECO:0007669"/>
    <property type="project" value="InterPro"/>
</dbReference>
<feature type="repeat" description="TPR" evidence="1">
    <location>
        <begin position="77"/>
        <end position="110"/>
    </location>
</feature>
<dbReference type="KEGG" id="tsn:W908_06405"/>
<dbReference type="InterPro" id="IPR037919">
    <property type="entry name" value="OGT"/>
</dbReference>
<name>A0A0M5KS87_9GAMM</name>
<dbReference type="AlphaFoldDB" id="A0A0M5KS87"/>
<dbReference type="SUPFAM" id="SSF52540">
    <property type="entry name" value="P-loop containing nucleoside triphosphate hydrolases"/>
    <property type="match status" value="1"/>
</dbReference>
<dbReference type="PROSITE" id="PS50293">
    <property type="entry name" value="TPR_REGION"/>
    <property type="match status" value="2"/>
</dbReference>
<dbReference type="InterPro" id="IPR027417">
    <property type="entry name" value="P-loop_NTPase"/>
</dbReference>
<proteinExistence type="predicted"/>
<dbReference type="Proteomes" id="UP000068905">
    <property type="component" value="Chromosome"/>
</dbReference>
<dbReference type="Pfam" id="PF00515">
    <property type="entry name" value="TPR_1"/>
    <property type="match status" value="1"/>
</dbReference>
<accession>A0A0M5KS87</accession>
<dbReference type="InterPro" id="IPR011990">
    <property type="entry name" value="TPR-like_helical_dom_sf"/>
</dbReference>
<sequence length="554" mass="63904">MKNKQASIPRKELEKIYLMYSISQFHEAIKYIKLLNEKFPNQPLLFNLIGACYKEIGQLDGAVQMFQRAVSINPKYAEAFFNLGATLQALDQKDVAVENYQKAIDITPNYPDALNNLGNTLLNLGQIDSAIESLEWAVAYKHDFAEAYNNLGNAYNDSGKPEKAIKSFKKAISCNPSYEKALFNLALVFKDLGNREEFVENIEKALALNPCWGHAHYHLSRVKNYKKKDPQIKQIKQALESENLNSIDLIGLNFALSKVYEDLENPKEQFKYLNQANSLRKKELNYSIKRDQKLFSRIKETFTTPPSIFNLSEFQTKPIKPIFIVGMPRSGTSLVHQILDSHSEVKGLGELNNLNKLVVPLLKSFNNDIEECFSKKELLLLRDGYLNSHPILGIDENIIVDKMPLNFRYIGFILSCFPEAKVIHMNRDPMATCWSIYKYEFRGNAYSFNQEDIASYFGLYSDLMEFWKGLFPGKVYDLCYEDLTSNQEEETQKLLAHCELEWDDKCINFHNNKTSVKTTSSMQVRKKMYQGSSEAWKKYKAYLKPLIKGLNLYY</sequence>
<dbReference type="Pfam" id="PF13414">
    <property type="entry name" value="TPR_11"/>
    <property type="match status" value="2"/>
</dbReference>
<evidence type="ECO:0000256" key="1">
    <source>
        <dbReference type="PROSITE-ProRule" id="PRU00339"/>
    </source>
</evidence>